<protein>
    <recommendedName>
        <fullName evidence="4">LysR family transcriptional regulator</fullName>
    </recommendedName>
</protein>
<proteinExistence type="predicted"/>
<name>A0ABY8FMK8_9SPHN</name>
<keyword evidence="3" id="KW-1185">Reference proteome</keyword>
<sequence>METTPDNTRWTPEKATAFLKALARTGKVAPAARSVGMSRQAAYRLRARAPKFAEFWEIAMRDAAGAKAERRRRGKALHPLLAKRVTPSPRAGHTPAQGGSQFARVQSRSGRAG</sequence>
<accession>A0ABY8FMK8</accession>
<evidence type="ECO:0000313" key="2">
    <source>
        <dbReference type="EMBL" id="WFL76238.1"/>
    </source>
</evidence>
<evidence type="ECO:0000313" key="3">
    <source>
        <dbReference type="Proteomes" id="UP001215827"/>
    </source>
</evidence>
<evidence type="ECO:0000256" key="1">
    <source>
        <dbReference type="SAM" id="MobiDB-lite"/>
    </source>
</evidence>
<dbReference type="Proteomes" id="UP001215827">
    <property type="component" value="Chromosome"/>
</dbReference>
<gene>
    <name evidence="2" type="ORF">P7228_09525</name>
</gene>
<dbReference type="RefSeq" id="WP_278015004.1">
    <property type="nucleotide sequence ID" value="NZ_CP121106.1"/>
</dbReference>
<evidence type="ECO:0008006" key="4">
    <source>
        <dbReference type="Google" id="ProtNLM"/>
    </source>
</evidence>
<reference evidence="2 3" key="1">
    <citation type="submission" date="2023-03" db="EMBL/GenBank/DDBJ databases">
        <title>Altererythrobacter sp. CAU 1644 isolated from sand.</title>
        <authorList>
            <person name="Kim W."/>
        </authorList>
    </citation>
    <scope>NUCLEOTIDE SEQUENCE [LARGE SCALE GENOMIC DNA]</scope>
    <source>
        <strain evidence="2 3">CAU 1644</strain>
    </source>
</reference>
<organism evidence="2 3">
    <name type="scientific">Altererythrobacter arenosus</name>
    <dbReference type="NCBI Taxonomy" id="3032592"/>
    <lineage>
        <taxon>Bacteria</taxon>
        <taxon>Pseudomonadati</taxon>
        <taxon>Pseudomonadota</taxon>
        <taxon>Alphaproteobacteria</taxon>
        <taxon>Sphingomonadales</taxon>
        <taxon>Erythrobacteraceae</taxon>
        <taxon>Altererythrobacter</taxon>
    </lineage>
</organism>
<feature type="compositionally biased region" description="Polar residues" evidence="1">
    <location>
        <begin position="97"/>
        <end position="113"/>
    </location>
</feature>
<dbReference type="EMBL" id="CP121106">
    <property type="protein sequence ID" value="WFL76238.1"/>
    <property type="molecule type" value="Genomic_DNA"/>
</dbReference>
<feature type="region of interest" description="Disordered" evidence="1">
    <location>
        <begin position="67"/>
        <end position="113"/>
    </location>
</feature>